<dbReference type="AlphaFoldDB" id="A0A0B6XVB4"/>
<gene>
    <name evidence="1" type="primary">ORF2778</name>
</gene>
<proteinExistence type="predicted"/>
<accession>A0A0B6XVB4</accession>
<organism evidence="1">
    <name type="scientific">Arion vulgaris</name>
    <dbReference type="NCBI Taxonomy" id="1028688"/>
    <lineage>
        <taxon>Eukaryota</taxon>
        <taxon>Metazoa</taxon>
        <taxon>Spiralia</taxon>
        <taxon>Lophotrochozoa</taxon>
        <taxon>Mollusca</taxon>
        <taxon>Gastropoda</taxon>
        <taxon>Heterobranchia</taxon>
        <taxon>Euthyneura</taxon>
        <taxon>Panpulmonata</taxon>
        <taxon>Eupulmonata</taxon>
        <taxon>Stylommatophora</taxon>
        <taxon>Helicina</taxon>
        <taxon>Arionoidea</taxon>
        <taxon>Arionidae</taxon>
        <taxon>Arion</taxon>
    </lineage>
</organism>
<sequence length="59" mass="6771">LEKYSDGSVRRRTKYLSNVRRAPNIYATKALKWELNMDKQAGVVCSAERDVPTKIMLAQ</sequence>
<feature type="non-terminal residue" evidence="1">
    <location>
        <position position="1"/>
    </location>
</feature>
<name>A0A0B6XVB4_9EUPU</name>
<reference evidence="1" key="1">
    <citation type="submission" date="2014-12" db="EMBL/GenBank/DDBJ databases">
        <title>Insight into the proteome of Arion vulgaris.</title>
        <authorList>
            <person name="Aradska J."/>
            <person name="Bulat T."/>
            <person name="Smidak R."/>
            <person name="Sarate P."/>
            <person name="Gangsoo J."/>
            <person name="Sialana F."/>
            <person name="Bilban M."/>
            <person name="Lubec G."/>
        </authorList>
    </citation>
    <scope>NUCLEOTIDE SEQUENCE</scope>
    <source>
        <tissue evidence="1">Skin</tissue>
    </source>
</reference>
<dbReference type="EMBL" id="HACG01001102">
    <property type="protein sequence ID" value="CEK47967.1"/>
    <property type="molecule type" value="Transcribed_RNA"/>
</dbReference>
<protein>
    <submittedName>
        <fullName evidence="1">Uncharacterized protein</fullName>
    </submittedName>
</protein>
<evidence type="ECO:0000313" key="1">
    <source>
        <dbReference type="EMBL" id="CEK47967.1"/>
    </source>
</evidence>